<comment type="similarity">
    <text evidence="1">Belongs to the protein kinase superfamily. STE Ser/Thr protein kinase family. STE20 subfamily.</text>
</comment>
<feature type="domain" description="Protein kinase" evidence="9">
    <location>
        <begin position="28"/>
        <end position="288"/>
    </location>
</feature>
<dbReference type="PANTHER" id="PTHR48012">
    <property type="entry name" value="STERILE20-LIKE KINASE, ISOFORM B-RELATED"/>
    <property type="match status" value="1"/>
</dbReference>
<evidence type="ECO:0000313" key="10">
    <source>
        <dbReference type="EMBL" id="KIM52879.1"/>
    </source>
</evidence>
<dbReference type="Proteomes" id="UP000053989">
    <property type="component" value="Unassembled WGS sequence"/>
</dbReference>
<evidence type="ECO:0000256" key="2">
    <source>
        <dbReference type="ARBA" id="ARBA00022527"/>
    </source>
</evidence>
<dbReference type="OrthoDB" id="4062651at2759"/>
<evidence type="ECO:0000256" key="3">
    <source>
        <dbReference type="ARBA" id="ARBA00022679"/>
    </source>
</evidence>
<dbReference type="PANTHER" id="PTHR48012:SF10">
    <property type="entry name" value="FI20177P1"/>
    <property type="match status" value="1"/>
</dbReference>
<evidence type="ECO:0000256" key="7">
    <source>
        <dbReference type="ARBA" id="ARBA00047899"/>
    </source>
</evidence>
<protein>
    <recommendedName>
        <fullName evidence="9">Protein kinase domain-containing protein</fullName>
    </recommendedName>
</protein>
<proteinExistence type="inferred from homology"/>
<keyword evidence="4" id="KW-0547">Nucleotide-binding</keyword>
<comment type="catalytic activity">
    <reaction evidence="8">
        <text>L-seryl-[protein] + ATP = O-phospho-L-seryl-[protein] + ADP + H(+)</text>
        <dbReference type="Rhea" id="RHEA:17989"/>
        <dbReference type="Rhea" id="RHEA-COMP:9863"/>
        <dbReference type="Rhea" id="RHEA-COMP:11604"/>
        <dbReference type="ChEBI" id="CHEBI:15378"/>
        <dbReference type="ChEBI" id="CHEBI:29999"/>
        <dbReference type="ChEBI" id="CHEBI:30616"/>
        <dbReference type="ChEBI" id="CHEBI:83421"/>
        <dbReference type="ChEBI" id="CHEBI:456216"/>
        <dbReference type="EC" id="2.7.11.1"/>
    </reaction>
</comment>
<evidence type="ECO:0000259" key="9">
    <source>
        <dbReference type="PROSITE" id="PS50011"/>
    </source>
</evidence>
<dbReference type="EMBL" id="KN822196">
    <property type="protein sequence ID" value="KIM52879.1"/>
    <property type="molecule type" value="Genomic_DNA"/>
</dbReference>
<keyword evidence="2" id="KW-0723">Serine/threonine-protein kinase</keyword>
<evidence type="ECO:0000256" key="1">
    <source>
        <dbReference type="ARBA" id="ARBA00008874"/>
    </source>
</evidence>
<gene>
    <name evidence="10" type="ORF">SCLCIDRAFT_1223382</name>
</gene>
<dbReference type="InterPro" id="IPR000719">
    <property type="entry name" value="Prot_kinase_dom"/>
</dbReference>
<dbReference type="GO" id="GO:0005737">
    <property type="term" value="C:cytoplasm"/>
    <property type="evidence" value="ECO:0007669"/>
    <property type="project" value="TreeGrafter"/>
</dbReference>
<dbReference type="GO" id="GO:0004674">
    <property type="term" value="F:protein serine/threonine kinase activity"/>
    <property type="evidence" value="ECO:0007669"/>
    <property type="project" value="UniProtKB-KW"/>
</dbReference>
<keyword evidence="5" id="KW-0418">Kinase</keyword>
<keyword evidence="3" id="KW-0808">Transferase</keyword>
<evidence type="ECO:0000256" key="6">
    <source>
        <dbReference type="ARBA" id="ARBA00022840"/>
    </source>
</evidence>
<evidence type="ECO:0000256" key="8">
    <source>
        <dbReference type="ARBA" id="ARBA00048679"/>
    </source>
</evidence>
<organism evidence="10 11">
    <name type="scientific">Scleroderma citrinum Foug A</name>
    <dbReference type="NCBI Taxonomy" id="1036808"/>
    <lineage>
        <taxon>Eukaryota</taxon>
        <taxon>Fungi</taxon>
        <taxon>Dikarya</taxon>
        <taxon>Basidiomycota</taxon>
        <taxon>Agaricomycotina</taxon>
        <taxon>Agaricomycetes</taxon>
        <taxon>Agaricomycetidae</taxon>
        <taxon>Boletales</taxon>
        <taxon>Sclerodermatineae</taxon>
        <taxon>Sclerodermataceae</taxon>
        <taxon>Scleroderma</taxon>
    </lineage>
</organism>
<sequence length="318" mass="35760">MSEILSTLKQVDDTATEHSINLNDHVDRDDTCRPCHGGYSIVYKGTLRPEGQIVAIKSLRLSPLSDKVAVDHIIENIHLWSDLHHENIVPIFGVLTKFDFSVSIICAWMSKGNAYDYVHNKDIDPRPLLLGIVRGLEYLHNLNSIHGDLRGKNVLISEEGHALLADFGLLSVMERSFSLTAAAPIHPTMRWLSPEQITNDGKATTQADVWAFGMTALELFTGMPPYHDVHDTRSIMDCITKGPPSRPSNEFTCSRMTDPWWEVCKLCWTRNESSRPPIADIAKNITTISQPKADFGREGFSAIAHTVFTFFLRFFSRP</sequence>
<dbReference type="PROSITE" id="PS50011">
    <property type="entry name" value="PROTEIN_KINASE_DOM"/>
    <property type="match status" value="1"/>
</dbReference>
<dbReference type="InterPro" id="IPR011009">
    <property type="entry name" value="Kinase-like_dom_sf"/>
</dbReference>
<dbReference type="GO" id="GO:0005524">
    <property type="term" value="F:ATP binding"/>
    <property type="evidence" value="ECO:0007669"/>
    <property type="project" value="UniProtKB-KW"/>
</dbReference>
<name>A0A0C3D8Z9_9AGAM</name>
<keyword evidence="11" id="KW-1185">Reference proteome</keyword>
<reference evidence="10 11" key="1">
    <citation type="submission" date="2014-04" db="EMBL/GenBank/DDBJ databases">
        <authorList>
            <consortium name="DOE Joint Genome Institute"/>
            <person name="Kuo A."/>
            <person name="Kohler A."/>
            <person name="Nagy L.G."/>
            <person name="Floudas D."/>
            <person name="Copeland A."/>
            <person name="Barry K.W."/>
            <person name="Cichocki N."/>
            <person name="Veneault-Fourrey C."/>
            <person name="LaButti K."/>
            <person name="Lindquist E.A."/>
            <person name="Lipzen A."/>
            <person name="Lundell T."/>
            <person name="Morin E."/>
            <person name="Murat C."/>
            <person name="Sun H."/>
            <person name="Tunlid A."/>
            <person name="Henrissat B."/>
            <person name="Grigoriev I.V."/>
            <person name="Hibbett D.S."/>
            <person name="Martin F."/>
            <person name="Nordberg H.P."/>
            <person name="Cantor M.N."/>
            <person name="Hua S.X."/>
        </authorList>
    </citation>
    <scope>NUCLEOTIDE SEQUENCE [LARGE SCALE GENOMIC DNA]</scope>
    <source>
        <strain evidence="10 11">Foug A</strain>
    </source>
</reference>
<accession>A0A0C3D8Z9</accession>
<dbReference type="InterPro" id="IPR050629">
    <property type="entry name" value="STE20/SPS1-PAK"/>
</dbReference>
<evidence type="ECO:0000256" key="5">
    <source>
        <dbReference type="ARBA" id="ARBA00022777"/>
    </source>
</evidence>
<dbReference type="AlphaFoldDB" id="A0A0C3D8Z9"/>
<dbReference type="SUPFAM" id="SSF56112">
    <property type="entry name" value="Protein kinase-like (PK-like)"/>
    <property type="match status" value="1"/>
</dbReference>
<evidence type="ECO:0000313" key="11">
    <source>
        <dbReference type="Proteomes" id="UP000053989"/>
    </source>
</evidence>
<dbReference type="InterPro" id="IPR001245">
    <property type="entry name" value="Ser-Thr/Tyr_kinase_cat_dom"/>
</dbReference>
<dbReference type="STRING" id="1036808.A0A0C3D8Z9"/>
<reference evidence="11" key="2">
    <citation type="submission" date="2015-01" db="EMBL/GenBank/DDBJ databases">
        <title>Evolutionary Origins and Diversification of the Mycorrhizal Mutualists.</title>
        <authorList>
            <consortium name="DOE Joint Genome Institute"/>
            <consortium name="Mycorrhizal Genomics Consortium"/>
            <person name="Kohler A."/>
            <person name="Kuo A."/>
            <person name="Nagy L.G."/>
            <person name="Floudas D."/>
            <person name="Copeland A."/>
            <person name="Barry K.W."/>
            <person name="Cichocki N."/>
            <person name="Veneault-Fourrey C."/>
            <person name="LaButti K."/>
            <person name="Lindquist E.A."/>
            <person name="Lipzen A."/>
            <person name="Lundell T."/>
            <person name="Morin E."/>
            <person name="Murat C."/>
            <person name="Riley R."/>
            <person name="Ohm R."/>
            <person name="Sun H."/>
            <person name="Tunlid A."/>
            <person name="Henrissat B."/>
            <person name="Grigoriev I.V."/>
            <person name="Hibbett D.S."/>
            <person name="Martin F."/>
        </authorList>
    </citation>
    <scope>NUCLEOTIDE SEQUENCE [LARGE SCALE GENOMIC DNA]</scope>
    <source>
        <strain evidence="11">Foug A</strain>
    </source>
</reference>
<dbReference type="HOGENOM" id="CLU_000288_7_18_1"/>
<keyword evidence="6" id="KW-0067">ATP-binding</keyword>
<evidence type="ECO:0000256" key="4">
    <source>
        <dbReference type="ARBA" id="ARBA00022741"/>
    </source>
</evidence>
<dbReference type="InParanoid" id="A0A0C3D8Z9"/>
<dbReference type="Gene3D" id="1.10.510.10">
    <property type="entry name" value="Transferase(Phosphotransferase) domain 1"/>
    <property type="match status" value="1"/>
</dbReference>
<dbReference type="Pfam" id="PF07714">
    <property type="entry name" value="PK_Tyr_Ser-Thr"/>
    <property type="match status" value="1"/>
</dbReference>
<comment type="catalytic activity">
    <reaction evidence="7">
        <text>L-threonyl-[protein] + ATP = O-phospho-L-threonyl-[protein] + ADP + H(+)</text>
        <dbReference type="Rhea" id="RHEA:46608"/>
        <dbReference type="Rhea" id="RHEA-COMP:11060"/>
        <dbReference type="Rhea" id="RHEA-COMP:11605"/>
        <dbReference type="ChEBI" id="CHEBI:15378"/>
        <dbReference type="ChEBI" id="CHEBI:30013"/>
        <dbReference type="ChEBI" id="CHEBI:30616"/>
        <dbReference type="ChEBI" id="CHEBI:61977"/>
        <dbReference type="ChEBI" id="CHEBI:456216"/>
        <dbReference type="EC" id="2.7.11.1"/>
    </reaction>
</comment>